<keyword evidence="1" id="KW-0732">Signal</keyword>
<dbReference type="VEuPathDB" id="FungiDB:MGYG_06929"/>
<evidence type="ECO:0000256" key="1">
    <source>
        <dbReference type="SAM" id="SignalP"/>
    </source>
</evidence>
<organism evidence="3">
    <name type="scientific">Arthroderma gypseum (strain ATCC MYA-4604 / CBS 118893)</name>
    <name type="common">Microsporum gypseum</name>
    <dbReference type="NCBI Taxonomy" id="535722"/>
    <lineage>
        <taxon>Eukaryota</taxon>
        <taxon>Fungi</taxon>
        <taxon>Dikarya</taxon>
        <taxon>Ascomycota</taxon>
        <taxon>Pezizomycotina</taxon>
        <taxon>Eurotiomycetes</taxon>
        <taxon>Eurotiomycetidae</taxon>
        <taxon>Onygenales</taxon>
        <taxon>Arthrodermataceae</taxon>
        <taxon>Nannizzia</taxon>
    </lineage>
</organism>
<evidence type="ECO:0000313" key="3">
    <source>
        <dbReference type="Proteomes" id="UP000002669"/>
    </source>
</evidence>
<protein>
    <submittedName>
        <fullName evidence="2">Uncharacterized protein</fullName>
    </submittedName>
</protein>
<dbReference type="Proteomes" id="UP000002669">
    <property type="component" value="Unassembled WGS sequence"/>
</dbReference>
<accession>E4V1L5</accession>
<gene>
    <name evidence="2" type="ORF">MGYG_06929</name>
</gene>
<dbReference type="GeneID" id="10026181"/>
<dbReference type="OrthoDB" id="10454210at2759"/>
<feature type="signal peptide" evidence="1">
    <location>
        <begin position="1"/>
        <end position="18"/>
    </location>
</feature>
<dbReference type="EMBL" id="DS989827">
    <property type="protein sequence ID" value="EFR03930.1"/>
    <property type="molecule type" value="Genomic_DNA"/>
</dbReference>
<dbReference type="AlphaFoldDB" id="E4V1L5"/>
<keyword evidence="3" id="KW-1185">Reference proteome</keyword>
<reference evidence="3" key="1">
    <citation type="journal article" date="2012" name="MBio">
        <title>Comparative genome analysis of Trichophyton rubrum and related dermatophytes reveals candidate genes involved in infection.</title>
        <authorList>
            <person name="Martinez D.A."/>
            <person name="Oliver B.G."/>
            <person name="Graeser Y."/>
            <person name="Goldberg J.M."/>
            <person name="Li W."/>
            <person name="Martinez-Rossi N.M."/>
            <person name="Monod M."/>
            <person name="Shelest E."/>
            <person name="Barton R.C."/>
            <person name="Birch E."/>
            <person name="Brakhage A.A."/>
            <person name="Chen Z."/>
            <person name="Gurr S.J."/>
            <person name="Heiman D."/>
            <person name="Heitman J."/>
            <person name="Kosti I."/>
            <person name="Rossi A."/>
            <person name="Saif S."/>
            <person name="Samalova M."/>
            <person name="Saunders C.W."/>
            <person name="Shea T."/>
            <person name="Summerbell R.C."/>
            <person name="Xu J."/>
            <person name="Young S."/>
            <person name="Zeng Q."/>
            <person name="Birren B.W."/>
            <person name="Cuomo C.A."/>
            <person name="White T.C."/>
        </authorList>
    </citation>
    <scope>NUCLEOTIDE SEQUENCE [LARGE SCALE GENOMIC DNA]</scope>
    <source>
        <strain evidence="3">ATCC MYA-4604 / CBS 118893</strain>
    </source>
</reference>
<feature type="chain" id="PRO_5003190876" evidence="1">
    <location>
        <begin position="19"/>
        <end position="84"/>
    </location>
</feature>
<dbReference type="RefSeq" id="XP_003170938.1">
    <property type="nucleotide sequence ID" value="XM_003170890.1"/>
</dbReference>
<dbReference type="HOGENOM" id="CLU_2527014_0_0_1"/>
<evidence type="ECO:0000313" key="2">
    <source>
        <dbReference type="EMBL" id="EFR03930.1"/>
    </source>
</evidence>
<name>E4V1L5_ARTGP</name>
<sequence length="84" mass="9448">MQFFYLVGFISALGFASALPNPGDPKHDVVDEDSWSLPLIWSARIPGNALKKRGTANADVKCYSRTYYRNDGTSQHQYVEVVCY</sequence>
<proteinExistence type="predicted"/>
<dbReference type="InParanoid" id="E4V1L5"/>